<dbReference type="AlphaFoldDB" id="X1FGT7"/>
<accession>X1FGT7</accession>
<keyword evidence="1" id="KW-1277">Toxin-antitoxin system</keyword>
<dbReference type="Pfam" id="PF01934">
    <property type="entry name" value="HepT-like"/>
    <property type="match status" value="1"/>
</dbReference>
<evidence type="ECO:0008006" key="6">
    <source>
        <dbReference type="Google" id="ProtNLM"/>
    </source>
</evidence>
<dbReference type="GO" id="GO:0016787">
    <property type="term" value="F:hydrolase activity"/>
    <property type="evidence" value="ECO:0007669"/>
    <property type="project" value="UniProtKB-KW"/>
</dbReference>
<evidence type="ECO:0000256" key="2">
    <source>
        <dbReference type="ARBA" id="ARBA00022722"/>
    </source>
</evidence>
<comment type="similarity">
    <text evidence="4">Belongs to the HepT RNase toxin family.</text>
</comment>
<evidence type="ECO:0000256" key="4">
    <source>
        <dbReference type="ARBA" id="ARBA00024207"/>
    </source>
</evidence>
<evidence type="ECO:0000313" key="5">
    <source>
        <dbReference type="EMBL" id="GAH31745.1"/>
    </source>
</evidence>
<sequence length="48" mass="5764">KEATGLRNKIVHKYNRIVDEIAYKGILSHINGLEKYKEVVKKWYQKNF</sequence>
<dbReference type="InterPro" id="IPR008201">
    <property type="entry name" value="HepT-like"/>
</dbReference>
<proteinExistence type="inferred from homology"/>
<dbReference type="Gene3D" id="1.20.120.580">
    <property type="entry name" value="bsu32300-like"/>
    <property type="match status" value="1"/>
</dbReference>
<feature type="non-terminal residue" evidence="5">
    <location>
        <position position="1"/>
    </location>
</feature>
<keyword evidence="2" id="KW-0540">Nuclease</keyword>
<evidence type="ECO:0000256" key="3">
    <source>
        <dbReference type="ARBA" id="ARBA00022801"/>
    </source>
</evidence>
<dbReference type="EMBL" id="BARU01011568">
    <property type="protein sequence ID" value="GAH31745.1"/>
    <property type="molecule type" value="Genomic_DNA"/>
</dbReference>
<name>X1FGT7_9ZZZZ</name>
<dbReference type="InterPro" id="IPR037038">
    <property type="entry name" value="HepT-like_sf"/>
</dbReference>
<comment type="caution">
    <text evidence="5">The sequence shown here is derived from an EMBL/GenBank/DDBJ whole genome shotgun (WGS) entry which is preliminary data.</text>
</comment>
<keyword evidence="3" id="KW-0378">Hydrolase</keyword>
<dbReference type="GO" id="GO:0004540">
    <property type="term" value="F:RNA nuclease activity"/>
    <property type="evidence" value="ECO:0007669"/>
    <property type="project" value="InterPro"/>
</dbReference>
<dbReference type="GO" id="GO:0110001">
    <property type="term" value="C:toxin-antitoxin complex"/>
    <property type="evidence" value="ECO:0007669"/>
    <property type="project" value="InterPro"/>
</dbReference>
<organism evidence="5">
    <name type="scientific">marine sediment metagenome</name>
    <dbReference type="NCBI Taxonomy" id="412755"/>
    <lineage>
        <taxon>unclassified sequences</taxon>
        <taxon>metagenomes</taxon>
        <taxon>ecological metagenomes</taxon>
    </lineage>
</organism>
<gene>
    <name evidence="5" type="ORF">S03H2_21673</name>
</gene>
<evidence type="ECO:0000256" key="1">
    <source>
        <dbReference type="ARBA" id="ARBA00022649"/>
    </source>
</evidence>
<reference evidence="5" key="1">
    <citation type="journal article" date="2014" name="Front. Microbiol.">
        <title>High frequency of phylogenetically diverse reductive dehalogenase-homologous genes in deep subseafloor sedimentary metagenomes.</title>
        <authorList>
            <person name="Kawai M."/>
            <person name="Futagami T."/>
            <person name="Toyoda A."/>
            <person name="Takaki Y."/>
            <person name="Nishi S."/>
            <person name="Hori S."/>
            <person name="Arai W."/>
            <person name="Tsubouchi T."/>
            <person name="Morono Y."/>
            <person name="Uchiyama I."/>
            <person name="Ito T."/>
            <person name="Fujiyama A."/>
            <person name="Inagaki F."/>
            <person name="Takami H."/>
        </authorList>
    </citation>
    <scope>NUCLEOTIDE SEQUENCE</scope>
    <source>
        <strain evidence="5">Expedition CK06-06</strain>
    </source>
</reference>
<protein>
    <recommendedName>
        <fullName evidence="6">DUF86 domain-containing protein</fullName>
    </recommendedName>
</protein>